<dbReference type="HAMAP" id="MF_01010">
    <property type="entry name" value="23SrRNA_methyltr_RlmD"/>
    <property type="match status" value="1"/>
</dbReference>
<accession>A0A0S4M7C9</accession>
<dbReference type="InterPro" id="IPR001566">
    <property type="entry name" value="23S_rRNA_MeTrfase_RlmD"/>
</dbReference>
<feature type="binding site" evidence="9">
    <location>
        <position position="349"/>
    </location>
    <ligand>
        <name>S-adenosyl-L-methionine</name>
        <dbReference type="ChEBI" id="CHEBI:59789"/>
    </ligand>
</feature>
<dbReference type="PANTHER" id="PTHR11061">
    <property type="entry name" value="RNA M5U METHYLTRANSFERASE"/>
    <property type="match status" value="1"/>
</dbReference>
<feature type="binding site" evidence="9 10">
    <location>
        <position position="321"/>
    </location>
    <ligand>
        <name>S-adenosyl-L-methionine</name>
        <dbReference type="ChEBI" id="CHEBI:59789"/>
    </ligand>
</feature>
<dbReference type="GO" id="GO:0070041">
    <property type="term" value="F:rRNA (uridine-C5-)-methyltransferase activity"/>
    <property type="evidence" value="ECO:0007669"/>
    <property type="project" value="UniProtKB-UniRule"/>
</dbReference>
<dbReference type="SUPFAM" id="SSF53335">
    <property type="entry name" value="S-adenosyl-L-methionine-dependent methyltransferases"/>
    <property type="match status" value="1"/>
</dbReference>
<evidence type="ECO:0000256" key="11">
    <source>
        <dbReference type="PROSITE-ProRule" id="PRU10015"/>
    </source>
</evidence>
<dbReference type="PATRIC" id="fig|1561003.3.peg.1413"/>
<protein>
    <recommendedName>
        <fullName evidence="9">23S rRNA (uracil(1939)-C(5))-methyltransferase RlmD</fullName>
        <ecNumber evidence="9">2.1.1.190</ecNumber>
    </recommendedName>
    <alternativeName>
        <fullName evidence="9">23S rRNA(m5U1939)-methyltransferase</fullName>
    </alternativeName>
</protein>
<keyword evidence="2 9" id="KW-0698">rRNA processing</keyword>
<dbReference type="Proteomes" id="UP000198651">
    <property type="component" value="Chromosome I"/>
</dbReference>
<dbReference type="OrthoDB" id="9804590at2"/>
<evidence type="ECO:0000256" key="1">
    <source>
        <dbReference type="ARBA" id="ARBA00022485"/>
    </source>
</evidence>
<dbReference type="PANTHER" id="PTHR11061:SF49">
    <property type="entry name" value="23S RRNA (URACIL(1939)-C(5))-METHYLTRANSFERASE RLMD"/>
    <property type="match status" value="1"/>
</dbReference>
<dbReference type="PROSITE" id="PS51687">
    <property type="entry name" value="SAM_MT_RNA_M5U"/>
    <property type="match status" value="1"/>
</dbReference>
<dbReference type="InterPro" id="IPR030390">
    <property type="entry name" value="MeTrfase_TrmA_AS"/>
</dbReference>
<dbReference type="EC" id="2.1.1.190" evidence="9"/>
<dbReference type="PROSITE" id="PS01231">
    <property type="entry name" value="TRMA_2"/>
    <property type="match status" value="1"/>
</dbReference>
<dbReference type="Pfam" id="PF05958">
    <property type="entry name" value="tRNA_U5-meth_tr"/>
    <property type="match status" value="1"/>
</dbReference>
<dbReference type="GO" id="GO:0070475">
    <property type="term" value="P:rRNA base methylation"/>
    <property type="evidence" value="ECO:0007669"/>
    <property type="project" value="TreeGrafter"/>
</dbReference>
<dbReference type="InterPro" id="IPR029063">
    <property type="entry name" value="SAM-dependent_MTases_sf"/>
</dbReference>
<proteinExistence type="inferred from homology"/>
<keyword evidence="6 9" id="KW-0479">Metal-binding</keyword>
<feature type="active site" description="Nucleophile" evidence="9 10">
    <location>
        <position position="397"/>
    </location>
</feature>
<gene>
    <name evidence="12" type="primary">rumA</name>
    <name evidence="9" type="synonym">rlmD</name>
    <name evidence="12" type="ORF">Ark11_1369</name>
</gene>
<keyword evidence="7 9" id="KW-0408">Iron</keyword>
<keyword evidence="13" id="KW-1185">Reference proteome</keyword>
<sequence length="442" mass="49855">MSIDDDGVFPICIESIDQNGRGVGRFSGKTVFVDGAITAERVLYATVRKRKSYDDARCHKLETVSPYRQDPRCPHFGVCGGCSMQHMSSPLQVAAKQLMVEQTLMRIGKVKPLRICTPVYGPDWFYRNRASLSVRFVEKKGRVVVGFREKNGRYVTDMGSCCVLADPMVRLLPLLPNLIKSLDSYRSIPVIEVAVGYDLVALVFRCLVPLSDKDRDVLLNFSRDHGVQLWVQQEKSLESTFLLDSTDSRPLFYRLPDFNLDIRFLPYEFTQVNHAMNSVLVRLVMRYMDVCPTDRVLDLFCGLGNFTLPIARLGATAVGIEGNDQLVRQAKSNADLNGLGDRAKFFAFDLYKSSPQEIFDRVGEFNKILLDPPRSGSIEICQQLPARLPQRIVYVSCHPASMARDAGILVHNHNYVMSDLMVLNMFPHTSHVEVLSVFDLNS</sequence>
<evidence type="ECO:0000256" key="6">
    <source>
        <dbReference type="ARBA" id="ARBA00022723"/>
    </source>
</evidence>
<feature type="binding site" evidence="9 10">
    <location>
        <position position="371"/>
    </location>
    <ligand>
        <name>S-adenosyl-L-methionine</name>
        <dbReference type="ChEBI" id="CHEBI:59789"/>
    </ligand>
</feature>
<evidence type="ECO:0000256" key="8">
    <source>
        <dbReference type="ARBA" id="ARBA00023014"/>
    </source>
</evidence>
<evidence type="ECO:0000313" key="13">
    <source>
        <dbReference type="Proteomes" id="UP000198651"/>
    </source>
</evidence>
<keyword evidence="8 9" id="KW-0411">Iron-sulfur</keyword>
<dbReference type="Gene3D" id="2.40.50.140">
    <property type="entry name" value="Nucleic acid-binding proteins"/>
    <property type="match status" value="1"/>
</dbReference>
<dbReference type="SUPFAM" id="SSF50249">
    <property type="entry name" value="Nucleic acid-binding proteins"/>
    <property type="match status" value="1"/>
</dbReference>
<dbReference type="PROSITE" id="PS01230">
    <property type="entry name" value="TRMA_1"/>
    <property type="match status" value="1"/>
</dbReference>
<dbReference type="GO" id="GO:0051539">
    <property type="term" value="F:4 iron, 4 sulfur cluster binding"/>
    <property type="evidence" value="ECO:0007669"/>
    <property type="project" value="UniProtKB-KW"/>
</dbReference>
<keyword evidence="5 9" id="KW-0949">S-adenosyl-L-methionine</keyword>
<feature type="active site" evidence="11">
    <location>
        <position position="397"/>
    </location>
</feature>
<keyword evidence="1 9" id="KW-0004">4Fe-4S</keyword>
<evidence type="ECO:0000256" key="3">
    <source>
        <dbReference type="ARBA" id="ARBA00022603"/>
    </source>
</evidence>
<feature type="binding site" evidence="9 10">
    <location>
        <position position="300"/>
    </location>
    <ligand>
        <name>S-adenosyl-L-methionine</name>
        <dbReference type="ChEBI" id="CHEBI:59789"/>
    </ligand>
</feature>
<evidence type="ECO:0000256" key="4">
    <source>
        <dbReference type="ARBA" id="ARBA00022679"/>
    </source>
</evidence>
<evidence type="ECO:0000256" key="5">
    <source>
        <dbReference type="ARBA" id="ARBA00022691"/>
    </source>
</evidence>
<dbReference type="InterPro" id="IPR010280">
    <property type="entry name" value="U5_MeTrfase_fam"/>
</dbReference>
<dbReference type="CDD" id="cd02440">
    <property type="entry name" value="AdoMet_MTases"/>
    <property type="match status" value="1"/>
</dbReference>
<dbReference type="STRING" id="1561003.Ark11_1369"/>
<dbReference type="Gene3D" id="3.40.50.150">
    <property type="entry name" value="Vaccinia Virus protein VP39"/>
    <property type="match status" value="1"/>
</dbReference>
<comment type="similarity">
    <text evidence="9">Belongs to the class I-like SAM-binding methyltransferase superfamily. RNA M5U methyltransferase family. RlmD subfamily.</text>
</comment>
<feature type="binding site" evidence="9">
    <location>
        <position position="305"/>
    </location>
    <ligand>
        <name>S-adenosyl-L-methionine</name>
        <dbReference type="ChEBI" id="CHEBI:59789"/>
    </ligand>
</feature>
<comment type="catalytic activity">
    <reaction evidence="9">
        <text>uridine(1939) in 23S rRNA + S-adenosyl-L-methionine = 5-methyluridine(1939) in 23S rRNA + S-adenosyl-L-homocysteine + H(+)</text>
        <dbReference type="Rhea" id="RHEA:42908"/>
        <dbReference type="Rhea" id="RHEA-COMP:10278"/>
        <dbReference type="Rhea" id="RHEA-COMP:10279"/>
        <dbReference type="ChEBI" id="CHEBI:15378"/>
        <dbReference type="ChEBI" id="CHEBI:57856"/>
        <dbReference type="ChEBI" id="CHEBI:59789"/>
        <dbReference type="ChEBI" id="CHEBI:65315"/>
        <dbReference type="ChEBI" id="CHEBI:74447"/>
        <dbReference type="EC" id="2.1.1.190"/>
    </reaction>
</comment>
<keyword evidence="4 9" id="KW-0808">Transferase</keyword>
<dbReference type="GO" id="GO:0005506">
    <property type="term" value="F:iron ion binding"/>
    <property type="evidence" value="ECO:0007669"/>
    <property type="project" value="UniProtKB-UniRule"/>
</dbReference>
<reference evidence="13" key="1">
    <citation type="submission" date="2015-11" db="EMBL/GenBank/DDBJ databases">
        <authorList>
            <person name="Seth-Smith H.M.B."/>
        </authorList>
    </citation>
    <scope>NUCLEOTIDE SEQUENCE [LARGE SCALE GENOMIC DNA]</scope>
    <source>
        <strain evidence="13">2013Ark11</strain>
    </source>
</reference>
<evidence type="ECO:0000256" key="7">
    <source>
        <dbReference type="ARBA" id="ARBA00023004"/>
    </source>
</evidence>
<comment type="function">
    <text evidence="9">Catalyzes the formation of 5-methyl-uridine at position 1939 (m5U1939) in 23S rRNA.</text>
</comment>
<evidence type="ECO:0000256" key="2">
    <source>
        <dbReference type="ARBA" id="ARBA00022552"/>
    </source>
</evidence>
<evidence type="ECO:0000256" key="9">
    <source>
        <dbReference type="HAMAP-Rule" id="MF_01010"/>
    </source>
</evidence>
<dbReference type="NCBIfam" id="NF009639">
    <property type="entry name" value="PRK13168.1"/>
    <property type="match status" value="1"/>
</dbReference>
<feature type="binding site" evidence="9">
    <location>
        <position position="82"/>
    </location>
    <ligand>
        <name>[4Fe-4S] cluster</name>
        <dbReference type="ChEBI" id="CHEBI:49883"/>
    </ligand>
</feature>
<name>A0A0S4M7C9_9BURK</name>
<evidence type="ECO:0000256" key="10">
    <source>
        <dbReference type="PROSITE-ProRule" id="PRU01024"/>
    </source>
</evidence>
<dbReference type="GO" id="GO:0003723">
    <property type="term" value="F:RNA binding"/>
    <property type="evidence" value="ECO:0007669"/>
    <property type="project" value="InterPro"/>
</dbReference>
<dbReference type="RefSeq" id="WP_157722311.1">
    <property type="nucleotide sequence ID" value="NZ_LN906597.1"/>
</dbReference>
<dbReference type="Gene3D" id="2.40.50.1070">
    <property type="match status" value="1"/>
</dbReference>
<keyword evidence="3 9" id="KW-0489">Methyltransferase</keyword>
<dbReference type="AlphaFoldDB" id="A0A0S4M7C9"/>
<organism evidence="12 13">
    <name type="scientific">Candidatus Ichthyocystis hellenicum</name>
    <dbReference type="NCBI Taxonomy" id="1561003"/>
    <lineage>
        <taxon>Bacteria</taxon>
        <taxon>Pseudomonadati</taxon>
        <taxon>Pseudomonadota</taxon>
        <taxon>Betaproteobacteria</taxon>
        <taxon>Burkholderiales</taxon>
        <taxon>Candidatus Ichthyocystis</taxon>
    </lineage>
</organism>
<feature type="binding site" evidence="9 10">
    <location>
        <position position="271"/>
    </location>
    <ligand>
        <name>S-adenosyl-L-methionine</name>
        <dbReference type="ChEBI" id="CHEBI:59789"/>
    </ligand>
</feature>
<evidence type="ECO:0000313" key="12">
    <source>
        <dbReference type="EMBL" id="CUT18173.1"/>
    </source>
</evidence>
<feature type="binding site" evidence="9">
    <location>
        <position position="161"/>
    </location>
    <ligand>
        <name>[4Fe-4S] cluster</name>
        <dbReference type="ChEBI" id="CHEBI:49883"/>
    </ligand>
</feature>
<dbReference type="EMBL" id="LN906597">
    <property type="protein sequence ID" value="CUT18173.1"/>
    <property type="molecule type" value="Genomic_DNA"/>
</dbReference>
<feature type="binding site" evidence="9">
    <location>
        <position position="79"/>
    </location>
    <ligand>
        <name>[4Fe-4S] cluster</name>
        <dbReference type="ChEBI" id="CHEBI:49883"/>
    </ligand>
</feature>
<feature type="binding site" evidence="9">
    <location>
        <position position="73"/>
    </location>
    <ligand>
        <name>[4Fe-4S] cluster</name>
        <dbReference type="ChEBI" id="CHEBI:49883"/>
    </ligand>
</feature>
<dbReference type="InterPro" id="IPR012340">
    <property type="entry name" value="NA-bd_OB-fold"/>
</dbReference>
<dbReference type="InterPro" id="IPR030391">
    <property type="entry name" value="MeTrfase_TrmA_CS"/>
</dbReference>